<comment type="caution">
    <text evidence="3">The sequence shown here is derived from an EMBL/GenBank/DDBJ whole genome shotgun (WGS) entry which is preliminary data.</text>
</comment>
<dbReference type="PANTHER" id="PTHR24366">
    <property type="entry name" value="IG(IMMUNOGLOBULIN) AND LRR(LEUCINE RICH REPEAT) DOMAINS"/>
    <property type="match status" value="1"/>
</dbReference>
<dbReference type="AlphaFoldDB" id="A0AAV2Q125"/>
<keyword evidence="1" id="KW-0433">Leucine-rich repeat</keyword>
<keyword evidence="4" id="KW-1185">Reference proteome</keyword>
<dbReference type="InterPro" id="IPR032675">
    <property type="entry name" value="LRR_dom_sf"/>
</dbReference>
<dbReference type="PANTHER" id="PTHR24366:SF96">
    <property type="entry name" value="LEUCINE RICH REPEAT CONTAINING 53"/>
    <property type="match status" value="1"/>
</dbReference>
<name>A0AAV2Q125_MEGNR</name>
<accession>A0AAV2Q125</accession>
<evidence type="ECO:0000313" key="3">
    <source>
        <dbReference type="EMBL" id="CAL4067157.1"/>
    </source>
</evidence>
<keyword evidence="2" id="KW-0677">Repeat</keyword>
<feature type="non-terminal residue" evidence="3">
    <location>
        <position position="161"/>
    </location>
</feature>
<dbReference type="EMBL" id="CAXKWB010002547">
    <property type="protein sequence ID" value="CAL4067157.1"/>
    <property type="molecule type" value="Genomic_DNA"/>
</dbReference>
<evidence type="ECO:0000256" key="2">
    <source>
        <dbReference type="ARBA" id="ARBA00022737"/>
    </source>
</evidence>
<dbReference type="Gene3D" id="3.80.10.10">
    <property type="entry name" value="Ribonuclease Inhibitor"/>
    <property type="match status" value="1"/>
</dbReference>
<evidence type="ECO:0000313" key="4">
    <source>
        <dbReference type="Proteomes" id="UP001497623"/>
    </source>
</evidence>
<protein>
    <submittedName>
        <fullName evidence="3">Uncharacterized protein</fullName>
    </submittedName>
</protein>
<dbReference type="Proteomes" id="UP001497623">
    <property type="component" value="Unassembled WGS sequence"/>
</dbReference>
<organism evidence="3 4">
    <name type="scientific">Meganyctiphanes norvegica</name>
    <name type="common">Northern krill</name>
    <name type="synonym">Thysanopoda norvegica</name>
    <dbReference type="NCBI Taxonomy" id="48144"/>
    <lineage>
        <taxon>Eukaryota</taxon>
        <taxon>Metazoa</taxon>
        <taxon>Ecdysozoa</taxon>
        <taxon>Arthropoda</taxon>
        <taxon>Crustacea</taxon>
        <taxon>Multicrustacea</taxon>
        <taxon>Malacostraca</taxon>
        <taxon>Eumalacostraca</taxon>
        <taxon>Eucarida</taxon>
        <taxon>Euphausiacea</taxon>
        <taxon>Euphausiidae</taxon>
        <taxon>Meganyctiphanes</taxon>
    </lineage>
</organism>
<sequence>VIPADAFHGLTAMEYLYISGNHANIVGTFQDLSNLRSIQLYSNSLTTIPAHFIKTGSSDLSSIGLDSNNIVSVEPGAFDIVDGLVIDMWHNSLSTLDEATWRPYLEAGGLLWANANPLLCGCDIAWLFGEDQLLEQIGDYATCTDGELLHDLDPNIFDLCI</sequence>
<evidence type="ECO:0000256" key="1">
    <source>
        <dbReference type="ARBA" id="ARBA00022614"/>
    </source>
</evidence>
<proteinExistence type="predicted"/>
<feature type="non-terminal residue" evidence="3">
    <location>
        <position position="1"/>
    </location>
</feature>
<reference evidence="3 4" key="1">
    <citation type="submission" date="2024-05" db="EMBL/GenBank/DDBJ databases">
        <authorList>
            <person name="Wallberg A."/>
        </authorList>
    </citation>
    <scope>NUCLEOTIDE SEQUENCE [LARGE SCALE GENOMIC DNA]</scope>
</reference>
<dbReference type="SUPFAM" id="SSF52058">
    <property type="entry name" value="L domain-like"/>
    <property type="match status" value="1"/>
</dbReference>
<gene>
    <name evidence="3" type="ORF">MNOR_LOCUS6243</name>
</gene>